<feature type="region of interest" description="Disordered" evidence="9">
    <location>
        <begin position="933"/>
        <end position="953"/>
    </location>
</feature>
<name>A0A2U1JFA3_SMIAN</name>
<dbReference type="Pfam" id="PF02891">
    <property type="entry name" value="zf-MIZ"/>
    <property type="match status" value="1"/>
</dbReference>
<dbReference type="InterPro" id="IPR023321">
    <property type="entry name" value="PINIT"/>
</dbReference>
<keyword evidence="7" id="KW-0862">Zinc</keyword>
<evidence type="ECO:0000256" key="9">
    <source>
        <dbReference type="SAM" id="MobiDB-lite"/>
    </source>
</evidence>
<feature type="compositionally biased region" description="Basic and acidic residues" evidence="9">
    <location>
        <begin position="944"/>
        <end position="953"/>
    </location>
</feature>
<evidence type="ECO:0000259" key="10">
    <source>
        <dbReference type="PROSITE" id="PS51044"/>
    </source>
</evidence>
<accession>A0A2U1JFA3</accession>
<dbReference type="InterPro" id="IPR013083">
    <property type="entry name" value="Znf_RING/FYVE/PHD"/>
</dbReference>
<dbReference type="GO" id="GO:0016925">
    <property type="term" value="P:protein sumoylation"/>
    <property type="evidence" value="ECO:0007669"/>
    <property type="project" value="UniProtKB-UniPathway"/>
</dbReference>
<dbReference type="CDD" id="cd16650">
    <property type="entry name" value="SP-RING_PIAS-like"/>
    <property type="match status" value="1"/>
</dbReference>
<evidence type="ECO:0000313" key="12">
    <source>
        <dbReference type="EMBL" id="PWA03684.1"/>
    </source>
</evidence>
<feature type="region of interest" description="Disordered" evidence="9">
    <location>
        <begin position="494"/>
        <end position="527"/>
    </location>
</feature>
<comment type="pathway">
    <text evidence="1">Protein modification; protein sumoylation.</text>
</comment>
<protein>
    <recommendedName>
        <fullName evidence="14">SP-RING-type domain-containing protein</fullName>
    </recommendedName>
</protein>
<dbReference type="PANTHER" id="PTHR10782:SF4">
    <property type="entry name" value="TONALLI, ISOFORM E"/>
    <property type="match status" value="1"/>
</dbReference>
<feature type="region of interest" description="Disordered" evidence="9">
    <location>
        <begin position="757"/>
        <end position="782"/>
    </location>
</feature>
<keyword evidence="4" id="KW-0479">Metal-binding</keyword>
<evidence type="ECO:0000256" key="5">
    <source>
        <dbReference type="ARBA" id="ARBA00022771"/>
    </source>
</evidence>
<evidence type="ECO:0000256" key="1">
    <source>
        <dbReference type="ARBA" id="ARBA00004718"/>
    </source>
</evidence>
<dbReference type="GO" id="GO:0061665">
    <property type="term" value="F:SUMO ligase activity"/>
    <property type="evidence" value="ECO:0007669"/>
    <property type="project" value="TreeGrafter"/>
</dbReference>
<evidence type="ECO:0000256" key="6">
    <source>
        <dbReference type="ARBA" id="ARBA00022786"/>
    </source>
</evidence>
<dbReference type="PROSITE" id="PS51044">
    <property type="entry name" value="ZF_SP_RING"/>
    <property type="match status" value="1"/>
</dbReference>
<feature type="domain" description="SP-RING-type" evidence="10">
    <location>
        <begin position="400"/>
        <end position="482"/>
    </location>
</feature>
<dbReference type="InterPro" id="IPR004181">
    <property type="entry name" value="Znf_MIZ"/>
</dbReference>
<keyword evidence="5 8" id="KW-0863">Zinc-finger</keyword>
<dbReference type="Pfam" id="PF14324">
    <property type="entry name" value="PINIT"/>
    <property type="match status" value="1"/>
</dbReference>
<dbReference type="GO" id="GO:0008270">
    <property type="term" value="F:zinc ion binding"/>
    <property type="evidence" value="ECO:0007669"/>
    <property type="project" value="UniProtKB-KW"/>
</dbReference>
<dbReference type="Proteomes" id="UP000245591">
    <property type="component" value="Unassembled WGS sequence"/>
</dbReference>
<proteinExistence type="inferred from homology"/>
<dbReference type="UniPathway" id="UPA00886"/>
<comment type="similarity">
    <text evidence="2">Belongs to the PIAS family.</text>
</comment>
<keyword evidence="6" id="KW-0833">Ubl conjugation pathway</keyword>
<evidence type="ECO:0000256" key="2">
    <source>
        <dbReference type="ARBA" id="ARBA00005383"/>
    </source>
</evidence>
<dbReference type="GO" id="GO:0000785">
    <property type="term" value="C:chromatin"/>
    <property type="evidence" value="ECO:0007669"/>
    <property type="project" value="TreeGrafter"/>
</dbReference>
<evidence type="ECO:0000259" key="11">
    <source>
        <dbReference type="PROSITE" id="PS51466"/>
    </source>
</evidence>
<dbReference type="PANTHER" id="PTHR10782">
    <property type="entry name" value="ZINC FINGER MIZ DOMAIN-CONTAINING PROTEIN"/>
    <property type="match status" value="1"/>
</dbReference>
<dbReference type="EMBL" id="MBFU01000009">
    <property type="protein sequence ID" value="PWA03684.1"/>
    <property type="molecule type" value="Genomic_DNA"/>
</dbReference>
<feature type="region of interest" description="Disordered" evidence="9">
    <location>
        <begin position="625"/>
        <end position="743"/>
    </location>
</feature>
<keyword evidence="3" id="KW-0808">Transferase</keyword>
<feature type="compositionally biased region" description="Low complexity" evidence="9">
    <location>
        <begin position="632"/>
        <end position="650"/>
    </location>
</feature>
<reference evidence="12 13" key="1">
    <citation type="journal article" date="2018" name="MBio">
        <title>Comparative Genomics Reveals the Core Gene Toolbox for the Fungus-Insect Symbiosis.</title>
        <authorList>
            <person name="Wang Y."/>
            <person name="Stata M."/>
            <person name="Wang W."/>
            <person name="Stajich J.E."/>
            <person name="White M.M."/>
            <person name="Moncalvo J.M."/>
        </authorList>
    </citation>
    <scope>NUCLEOTIDE SEQUENCE [LARGE SCALE GENOMIC DNA]</scope>
    <source>
        <strain evidence="12 13">AUS-126-30</strain>
    </source>
</reference>
<evidence type="ECO:0008006" key="14">
    <source>
        <dbReference type="Google" id="ProtNLM"/>
    </source>
</evidence>
<dbReference type="InterPro" id="IPR038654">
    <property type="entry name" value="PINIT_sf"/>
</dbReference>
<dbReference type="Gene3D" id="3.30.40.10">
    <property type="entry name" value="Zinc/RING finger domain, C3HC4 (zinc finger)"/>
    <property type="match status" value="1"/>
</dbReference>
<feature type="compositionally biased region" description="Low complexity" evidence="9">
    <location>
        <begin position="518"/>
        <end position="527"/>
    </location>
</feature>
<feature type="domain" description="PINIT" evidence="11">
    <location>
        <begin position="213"/>
        <end position="376"/>
    </location>
</feature>
<gene>
    <name evidence="12" type="ORF">BB558_000142</name>
</gene>
<evidence type="ECO:0000256" key="3">
    <source>
        <dbReference type="ARBA" id="ARBA00022679"/>
    </source>
</evidence>
<keyword evidence="13" id="KW-1185">Reference proteome</keyword>
<sequence>MERRVVLRVGEIPYMDLRVNELKQLLSFIEFRLKILFPQHVKSRKKADLVDFIRDLVTAEYNLERKDSYTDIISKFASLMSYKTGGYYKFTHYLWSDGTESEIYPNDFPESQEYDRLGLIRDSFHGYNGANSGLIPTNPNIQMRGPSGILLPPINSASGNLQTYNQPQQLHGYNQQRVVTTTQQLMNIGAYNGPGGIARNSNNYNQNNWKINHNNNLAKPFATFEKLRFIESPYYNIENVKGKPQLCIESRLSTKSIKWLLYLDDKEVGLLKKEIEKEKYKLYLYTCSVESANSSYLSGSLGARIEYPATMSILVNKKPVTTPKNISKKAQLQPIDITDSLKSIPNESNVVELFYTCGKKMVAIIYLAKVYTAEQTLERLRKDNFHTKESVLEKMKKSSLDDDIVATRSVLSLTCPLGQCRISVPIRSEKCKHNQCFDGYTFFQMNMLAPTWECPVCSLSVGSYKSLFVDGYFEELLKIAPSKMTQINIEPDGTYNLDKEKDSGFGNSSTPLSEKRSGSLLSKKSSNNNINSDSFQILSSSDEGDDDVNIKNTDFGISIDSAGNNSENLIGGSSPTTTMHIGGTTIGSLGGSNSARAGRIQDYFQASGKKRKRASGGETRNLVVPRVGIFDNNRTNSTSRNSSTLNRSNNQAGDGPRTVNSFTNNNVIDLTIDSEPEDAQPRAIYNNNPPSEISETELDGFDWNSIEPTSESTISVPPSTSIGTTNNVLSDGRSKTASDSNTSIPGSVVFRSTFQVSNSGSVPHSKDTTPNLTTGSKTRLNGNDQQQQAGALVRVNEGSGFSSDDGYRLYYSGPNTENQNSGEDTCLPDNNTVIDSVPSLESGGTELTLYSGSTIGENQLLNGNELSVTNTEKSIMAVSSILNKDKSIDRNPTPIGLDQQPQIYQNDVDRNSNVGSDVDIDGELLATVDQVESDYLSQSQPQQERQEQQELAT</sequence>
<evidence type="ECO:0000256" key="4">
    <source>
        <dbReference type="ARBA" id="ARBA00022723"/>
    </source>
</evidence>
<evidence type="ECO:0000256" key="7">
    <source>
        <dbReference type="ARBA" id="ARBA00022833"/>
    </source>
</evidence>
<dbReference type="AlphaFoldDB" id="A0A2U1JFA3"/>
<feature type="compositionally biased region" description="Polar residues" evidence="9">
    <location>
        <begin position="706"/>
        <end position="743"/>
    </location>
</feature>
<dbReference type="PROSITE" id="PS51466">
    <property type="entry name" value="PINIT"/>
    <property type="match status" value="1"/>
</dbReference>
<feature type="compositionally biased region" description="Polar residues" evidence="9">
    <location>
        <begin position="658"/>
        <end position="668"/>
    </location>
</feature>
<comment type="caution">
    <text evidence="12">The sequence shown here is derived from an EMBL/GenBank/DDBJ whole genome shotgun (WGS) entry which is preliminary data.</text>
</comment>
<evidence type="ECO:0000313" key="13">
    <source>
        <dbReference type="Proteomes" id="UP000245591"/>
    </source>
</evidence>
<evidence type="ECO:0000256" key="8">
    <source>
        <dbReference type="PROSITE-ProRule" id="PRU00452"/>
    </source>
</evidence>
<dbReference type="Gene3D" id="2.60.120.780">
    <property type="entry name" value="PINIT domain"/>
    <property type="match status" value="1"/>
</dbReference>
<organism evidence="12 13">
    <name type="scientific">Smittium angustum</name>
    <dbReference type="NCBI Taxonomy" id="133377"/>
    <lineage>
        <taxon>Eukaryota</taxon>
        <taxon>Fungi</taxon>
        <taxon>Fungi incertae sedis</taxon>
        <taxon>Zoopagomycota</taxon>
        <taxon>Kickxellomycotina</taxon>
        <taxon>Harpellomycetes</taxon>
        <taxon>Harpellales</taxon>
        <taxon>Legeriomycetaceae</taxon>
        <taxon>Smittium</taxon>
    </lineage>
</organism>